<name>A0A841FR89_9ACTN</name>
<feature type="transmembrane region" description="Helical" evidence="1">
    <location>
        <begin position="112"/>
        <end position="137"/>
    </location>
</feature>
<dbReference type="AlphaFoldDB" id="A0A841FR89"/>
<dbReference type="Proteomes" id="UP000548476">
    <property type="component" value="Unassembled WGS sequence"/>
</dbReference>
<dbReference type="RefSeq" id="WP_184787946.1">
    <property type="nucleotide sequence ID" value="NZ_BONT01000007.1"/>
</dbReference>
<keyword evidence="3" id="KW-1185">Reference proteome</keyword>
<proteinExistence type="predicted"/>
<dbReference type="EMBL" id="JACHGT010000006">
    <property type="protein sequence ID" value="MBB6035069.1"/>
    <property type="molecule type" value="Genomic_DNA"/>
</dbReference>
<keyword evidence="1" id="KW-1133">Transmembrane helix</keyword>
<reference evidence="2 3" key="1">
    <citation type="submission" date="2020-08" db="EMBL/GenBank/DDBJ databases">
        <title>Genomic Encyclopedia of Type Strains, Phase IV (KMG-IV): sequencing the most valuable type-strain genomes for metagenomic binning, comparative biology and taxonomic classification.</title>
        <authorList>
            <person name="Goeker M."/>
        </authorList>
    </citation>
    <scope>NUCLEOTIDE SEQUENCE [LARGE SCALE GENOMIC DNA]</scope>
    <source>
        <strain evidence="2 3">YIM 65646</strain>
    </source>
</reference>
<keyword evidence="1" id="KW-0812">Transmembrane</keyword>
<feature type="transmembrane region" description="Helical" evidence="1">
    <location>
        <begin position="243"/>
        <end position="261"/>
    </location>
</feature>
<feature type="transmembrane region" description="Helical" evidence="1">
    <location>
        <begin position="186"/>
        <end position="206"/>
    </location>
</feature>
<evidence type="ECO:0000256" key="1">
    <source>
        <dbReference type="SAM" id="Phobius"/>
    </source>
</evidence>
<keyword evidence="1" id="KW-0472">Membrane</keyword>
<accession>A0A841FR89</accession>
<feature type="transmembrane region" description="Helical" evidence="1">
    <location>
        <begin position="71"/>
        <end position="91"/>
    </location>
</feature>
<evidence type="ECO:0000313" key="3">
    <source>
        <dbReference type="Proteomes" id="UP000548476"/>
    </source>
</evidence>
<feature type="transmembrane region" description="Helical" evidence="1">
    <location>
        <begin position="29"/>
        <end position="51"/>
    </location>
</feature>
<gene>
    <name evidence="2" type="ORF">HNR73_002926</name>
</gene>
<organism evidence="2 3">
    <name type="scientific">Phytomonospora endophytica</name>
    <dbReference type="NCBI Taxonomy" id="714109"/>
    <lineage>
        <taxon>Bacteria</taxon>
        <taxon>Bacillati</taxon>
        <taxon>Actinomycetota</taxon>
        <taxon>Actinomycetes</taxon>
        <taxon>Micromonosporales</taxon>
        <taxon>Micromonosporaceae</taxon>
        <taxon>Phytomonospora</taxon>
    </lineage>
</organism>
<sequence length="266" mass="27612">MNADNRHRVTLPRVIRSEWTKLRSLRSTWWSLATTVFITVAAGGLIGRTSAQAIRDGDIPAGPQTAIETSLFGVDIAALILGVYGVLLMTGEYGTGQIRASLTAVPKRLPVLWAKAIVFTAVVGPLMLVTNFAAFLLAQALAGDVGVSLSEPGVVRAIFGATGYLVGIGLLCLGIGVVLRNLVFAITVYIGVLMMLPPVLAAALPADSGDKVGKYTPMFAGGAMYSVDGGGGPIPYLRPGPGALVLAAYVVLVVAAGAVLLRRRDV</sequence>
<comment type="caution">
    <text evidence="2">The sequence shown here is derived from an EMBL/GenBank/DDBJ whole genome shotgun (WGS) entry which is preliminary data.</text>
</comment>
<protein>
    <submittedName>
        <fullName evidence="2">ABC-type transport system involved in multi-copper enzyme maturation permease subunit</fullName>
    </submittedName>
</protein>
<dbReference type="Pfam" id="PF12730">
    <property type="entry name" value="ABC2_membrane_4"/>
    <property type="match status" value="1"/>
</dbReference>
<evidence type="ECO:0000313" key="2">
    <source>
        <dbReference type="EMBL" id="MBB6035069.1"/>
    </source>
</evidence>
<feature type="transmembrane region" description="Helical" evidence="1">
    <location>
        <begin position="157"/>
        <end position="179"/>
    </location>
</feature>